<dbReference type="GeneID" id="35599214"/>
<keyword evidence="4" id="KW-0508">mRNA splicing</keyword>
<evidence type="ECO:0000256" key="4">
    <source>
        <dbReference type="RuleBase" id="RU369096"/>
    </source>
</evidence>
<comment type="function">
    <text evidence="4">Involved in spliceosome maturation and the first step of pre-mRNA splicing.</text>
</comment>
<dbReference type="EMBL" id="FJUY01000005">
    <property type="protein sequence ID" value="CZT18190.1"/>
    <property type="molecule type" value="Genomic_DNA"/>
</dbReference>
<evidence type="ECO:0000259" key="6">
    <source>
        <dbReference type="PROSITE" id="PS50174"/>
    </source>
</evidence>
<feature type="compositionally biased region" description="Basic and acidic residues" evidence="5">
    <location>
        <begin position="39"/>
        <end position="51"/>
    </location>
</feature>
<dbReference type="RefSeq" id="XP_023625080.1">
    <property type="nucleotide sequence ID" value="XM_023769312.1"/>
</dbReference>
<proteinExistence type="inferred from homology"/>
<dbReference type="AlphaFoldDB" id="A0A2D3UYB6"/>
<feature type="domain" description="G-patch" evidence="6">
    <location>
        <begin position="220"/>
        <end position="269"/>
    </location>
</feature>
<evidence type="ECO:0000256" key="2">
    <source>
        <dbReference type="ARBA" id="ARBA00008576"/>
    </source>
</evidence>
<organism evidence="7 8">
    <name type="scientific">Ramularia collo-cygni</name>
    <dbReference type="NCBI Taxonomy" id="112498"/>
    <lineage>
        <taxon>Eukaryota</taxon>
        <taxon>Fungi</taxon>
        <taxon>Dikarya</taxon>
        <taxon>Ascomycota</taxon>
        <taxon>Pezizomycotina</taxon>
        <taxon>Dothideomycetes</taxon>
        <taxon>Dothideomycetidae</taxon>
        <taxon>Mycosphaerellales</taxon>
        <taxon>Mycosphaerellaceae</taxon>
        <taxon>Ramularia</taxon>
    </lineage>
</organism>
<evidence type="ECO:0000256" key="1">
    <source>
        <dbReference type="ARBA" id="ARBA00004123"/>
    </source>
</evidence>
<feature type="compositionally biased region" description="Basic and acidic residues" evidence="5">
    <location>
        <begin position="308"/>
        <end position="395"/>
    </location>
</feature>
<keyword evidence="3 4" id="KW-0539">Nucleus</keyword>
<reference evidence="7 8" key="1">
    <citation type="submission" date="2016-03" db="EMBL/GenBank/DDBJ databases">
        <authorList>
            <person name="Ploux O."/>
        </authorList>
    </citation>
    <scope>NUCLEOTIDE SEQUENCE [LARGE SCALE GENOMIC DNA]</scope>
    <source>
        <strain evidence="7 8">URUG2</strain>
    </source>
</reference>
<dbReference type="Pfam" id="PF12656">
    <property type="entry name" value="G-patch_2"/>
    <property type="match status" value="1"/>
</dbReference>
<dbReference type="GO" id="GO:0005681">
    <property type="term" value="C:spliceosomal complex"/>
    <property type="evidence" value="ECO:0007669"/>
    <property type="project" value="UniProtKB-UniRule"/>
</dbReference>
<accession>A0A2D3UYB6</accession>
<sequence>MSAPKISLALGAKRQAPSTTNGVKRPRAALQEDEDDGVEVGRTESVSHFDKTAGGAIDSSRKQETQGPLVIPRQVNRNWKEAANQRKRQKSGLPEGAGGGREGLDRRVAAVEAELEAAKPKFGLNTYDKPVVGDADVASEAMGIAHEAQQLPPEPTPDAEPLRKQTDEERALDALMGKTTTDKTLVIQASNPLSEEDAFNNDIASAPPMPSMDDYARVPVEQFGAALLRGMGWKDGEGVGSQRGIKLKKESVKPPAKRSNLLGIGAKEDAAIAGEMGAWGRGAKGKEVKIYNPVLLKDTKTGEMFTEEELKAKAERDEKAKYEREWERKEKEKRGGRGDRSGGDDRRRDRDGDSREHRHEKDHGGDDGRRRDRNHSRDRDRRKYDDNGSDAEYRRRKEKERHRRQDPERDARNGGDKHRRRGDNDRDDERRRHRDHDDGGRRRDDDSRRERDRGHRR</sequence>
<protein>
    <recommendedName>
        <fullName evidence="4">Pre-mRNA-splicing factor</fullName>
    </recommendedName>
</protein>
<keyword evidence="4" id="KW-0747">Spliceosome</keyword>
<dbReference type="InterPro" id="IPR026822">
    <property type="entry name" value="Spp2/MOS2_G-patch"/>
</dbReference>
<gene>
    <name evidence="7" type="ORF">RCC_04030</name>
</gene>
<name>A0A2D3UYB6_9PEZI</name>
<dbReference type="GO" id="GO:0003676">
    <property type="term" value="F:nucleic acid binding"/>
    <property type="evidence" value="ECO:0007669"/>
    <property type="project" value="InterPro"/>
</dbReference>
<comment type="similarity">
    <text evidence="2 4">Belongs to the SPP2 family.</text>
</comment>
<evidence type="ECO:0000313" key="7">
    <source>
        <dbReference type="EMBL" id="CZT18190.1"/>
    </source>
</evidence>
<comment type="subcellular location">
    <subcellularLocation>
        <location evidence="1 4">Nucleus</location>
    </subcellularLocation>
</comment>
<evidence type="ECO:0000256" key="5">
    <source>
        <dbReference type="SAM" id="MobiDB-lite"/>
    </source>
</evidence>
<evidence type="ECO:0000256" key="3">
    <source>
        <dbReference type="ARBA" id="ARBA00023242"/>
    </source>
</evidence>
<feature type="region of interest" description="Disordered" evidence="5">
    <location>
        <begin position="294"/>
        <end position="457"/>
    </location>
</feature>
<dbReference type="OrthoDB" id="5577072at2759"/>
<dbReference type="PROSITE" id="PS50174">
    <property type="entry name" value="G_PATCH"/>
    <property type="match status" value="1"/>
</dbReference>
<feature type="compositionally biased region" description="Basic and acidic residues" evidence="5">
    <location>
        <begin position="403"/>
        <end position="457"/>
    </location>
</feature>
<feature type="region of interest" description="Disordered" evidence="5">
    <location>
        <begin position="1"/>
        <end position="105"/>
    </location>
</feature>
<dbReference type="GO" id="GO:0000398">
    <property type="term" value="P:mRNA splicing, via spliceosome"/>
    <property type="evidence" value="ECO:0007669"/>
    <property type="project" value="UniProtKB-UniRule"/>
</dbReference>
<evidence type="ECO:0000313" key="8">
    <source>
        <dbReference type="Proteomes" id="UP000225277"/>
    </source>
</evidence>
<dbReference type="PANTHER" id="PTHR15818">
    <property type="entry name" value="G PATCH AND KOW-CONTAINING"/>
    <property type="match status" value="1"/>
</dbReference>
<dbReference type="STRING" id="112498.A0A2D3UYB6"/>
<feature type="region of interest" description="Disordered" evidence="5">
    <location>
        <begin position="238"/>
        <end position="260"/>
    </location>
</feature>
<dbReference type="InterPro" id="IPR000467">
    <property type="entry name" value="G_patch_dom"/>
</dbReference>
<keyword evidence="4" id="KW-0507">mRNA processing</keyword>
<dbReference type="InterPro" id="IPR045166">
    <property type="entry name" value="Spp2-like"/>
</dbReference>
<dbReference type="Proteomes" id="UP000225277">
    <property type="component" value="Unassembled WGS sequence"/>
</dbReference>
<keyword evidence="8" id="KW-1185">Reference proteome</keyword>
<dbReference type="PANTHER" id="PTHR15818:SF2">
    <property type="entry name" value="G-PATCH DOMAIN AND KOW MOTIFS-CONTAINING PROTEIN"/>
    <property type="match status" value="1"/>
</dbReference>